<evidence type="ECO:0000313" key="6">
    <source>
        <dbReference type="Proteomes" id="UP001174677"/>
    </source>
</evidence>
<keyword evidence="1" id="KW-0040">ANK repeat</keyword>
<evidence type="ECO:0000256" key="1">
    <source>
        <dbReference type="PROSITE-ProRule" id="PRU00023"/>
    </source>
</evidence>
<dbReference type="SUPFAM" id="SSF48403">
    <property type="entry name" value="Ankyrin repeat"/>
    <property type="match status" value="2"/>
</dbReference>
<dbReference type="SMART" id="SM00248">
    <property type="entry name" value="ANK"/>
    <property type="match status" value="4"/>
</dbReference>
<dbReference type="PANTHER" id="PTHR24177:SF434">
    <property type="entry name" value="PGG DOMAIN-CONTAINING PROTEIN"/>
    <property type="match status" value="1"/>
</dbReference>
<dbReference type="Proteomes" id="UP001174677">
    <property type="component" value="Chromosome 17"/>
</dbReference>
<dbReference type="InterPro" id="IPR026961">
    <property type="entry name" value="PGG_dom"/>
</dbReference>
<keyword evidence="3" id="KW-0812">Transmembrane</keyword>
<dbReference type="Pfam" id="PF13962">
    <property type="entry name" value="PGG"/>
    <property type="match status" value="1"/>
</dbReference>
<dbReference type="Pfam" id="PF00023">
    <property type="entry name" value="Ank"/>
    <property type="match status" value="1"/>
</dbReference>
<reference evidence="5" key="1">
    <citation type="journal article" date="2023" name="Plant Biotechnol. J.">
        <title>Chromosome-level wild Hevea brasiliensis genome provides new tools for genomic-assisted breeding and valuable loci to elevate rubber yield.</title>
        <authorList>
            <person name="Cheng H."/>
            <person name="Song X."/>
            <person name="Hu Y."/>
            <person name="Wu T."/>
            <person name="Yang Q."/>
            <person name="An Z."/>
            <person name="Feng S."/>
            <person name="Deng Z."/>
            <person name="Wu W."/>
            <person name="Zeng X."/>
            <person name="Tu M."/>
            <person name="Wang X."/>
            <person name="Huang H."/>
        </authorList>
    </citation>
    <scope>NUCLEOTIDE SEQUENCE</scope>
    <source>
        <strain evidence="5">MT/VB/25A 57/8</strain>
    </source>
</reference>
<dbReference type="Pfam" id="PF12796">
    <property type="entry name" value="Ank_2"/>
    <property type="match status" value="1"/>
</dbReference>
<organism evidence="5 6">
    <name type="scientific">Hevea brasiliensis</name>
    <name type="common">Para rubber tree</name>
    <name type="synonym">Siphonia brasiliensis</name>
    <dbReference type="NCBI Taxonomy" id="3981"/>
    <lineage>
        <taxon>Eukaryota</taxon>
        <taxon>Viridiplantae</taxon>
        <taxon>Streptophyta</taxon>
        <taxon>Embryophyta</taxon>
        <taxon>Tracheophyta</taxon>
        <taxon>Spermatophyta</taxon>
        <taxon>Magnoliopsida</taxon>
        <taxon>eudicotyledons</taxon>
        <taxon>Gunneridae</taxon>
        <taxon>Pentapetalae</taxon>
        <taxon>rosids</taxon>
        <taxon>fabids</taxon>
        <taxon>Malpighiales</taxon>
        <taxon>Euphorbiaceae</taxon>
        <taxon>Crotonoideae</taxon>
        <taxon>Micrandreae</taxon>
        <taxon>Hevea</taxon>
    </lineage>
</organism>
<feature type="domain" description="PGG" evidence="4">
    <location>
        <begin position="555"/>
        <end position="667"/>
    </location>
</feature>
<comment type="caution">
    <text evidence="5">The sequence shown here is derived from an EMBL/GenBank/DDBJ whole genome shotgun (WGS) entry which is preliminary data.</text>
</comment>
<feature type="transmembrane region" description="Helical" evidence="3">
    <location>
        <begin position="557"/>
        <end position="581"/>
    </location>
</feature>
<evidence type="ECO:0000256" key="2">
    <source>
        <dbReference type="SAM" id="MobiDB-lite"/>
    </source>
</evidence>
<keyword evidence="6" id="KW-1185">Reference proteome</keyword>
<name>A0ABQ9KLL4_HEVBR</name>
<keyword evidence="3" id="KW-1133">Transmembrane helix</keyword>
<dbReference type="PROSITE" id="PS50297">
    <property type="entry name" value="ANK_REP_REGION"/>
    <property type="match status" value="1"/>
</dbReference>
<keyword evidence="3" id="KW-0472">Membrane</keyword>
<feature type="repeat" description="ANK" evidence="1">
    <location>
        <begin position="43"/>
        <end position="75"/>
    </location>
</feature>
<dbReference type="PROSITE" id="PS50088">
    <property type="entry name" value="ANK_REPEAT"/>
    <property type="match status" value="1"/>
</dbReference>
<feature type="transmembrane region" description="Helical" evidence="3">
    <location>
        <begin position="644"/>
        <end position="670"/>
    </location>
</feature>
<dbReference type="EMBL" id="JARPOI010000017">
    <property type="protein sequence ID" value="KAJ9141277.1"/>
    <property type="molecule type" value="Genomic_DNA"/>
</dbReference>
<dbReference type="Gene3D" id="1.25.40.20">
    <property type="entry name" value="Ankyrin repeat-containing domain"/>
    <property type="match status" value="3"/>
</dbReference>
<dbReference type="InterPro" id="IPR036770">
    <property type="entry name" value="Ankyrin_rpt-contain_sf"/>
</dbReference>
<accession>A0ABQ9KLL4</accession>
<gene>
    <name evidence="5" type="ORF">P3X46_031826</name>
</gene>
<evidence type="ECO:0000313" key="5">
    <source>
        <dbReference type="EMBL" id="KAJ9141276.1"/>
    </source>
</evidence>
<feature type="region of interest" description="Disordered" evidence="2">
    <location>
        <begin position="139"/>
        <end position="162"/>
    </location>
</feature>
<dbReference type="PANTHER" id="PTHR24177">
    <property type="entry name" value="CASKIN"/>
    <property type="match status" value="1"/>
</dbReference>
<evidence type="ECO:0000256" key="3">
    <source>
        <dbReference type="SAM" id="Phobius"/>
    </source>
</evidence>
<dbReference type="InterPro" id="IPR002110">
    <property type="entry name" value="Ankyrin_rpt"/>
</dbReference>
<proteinExistence type="predicted"/>
<sequence>MANNGVNQAEEIRKKLQLYKAAMSGDWEIAMHNQPITARINKRGETALHIATAANHTHFVEKLVEMIAPNNMEHLAIKTVRPPPVTAITPTAIAPQASALGDVIGAGATAFSIQEDPSISRTQAAVTVNLGRRAEHRIQAAAAAPQPQEPASQPQEQRSTTPAAIAPQAVGAAPTAGQIVEDPTMGRAQAAAALAFAAANAIAAQQENAQVTTVVTILAPAAAPQPKDTAPKPVDTASQSVEQGNTAFCYAAISGNVKIAKIMKDKKNDLPRIRGRQNCLPIYLAALAGHEQMVRELYEDYHSNNEVTDDDRISLLIALVESDIYDIALKMIKHHSELATMKDKDGKRSALHAFAEKPCIPSIQTSTGIWSYCINFLSNKEKRKQGLELVEQLWEKVILDDEDKVSQFMIVPSGRLIFIAAENGNVEFLTILIRKYPHLVFKVDDDQCTIFHKAILNRHEKIFMLIFELGMMNLINIYEDKDGNNMLHLAGKMPQEESRVNVVPGAALQLQRELQWFEVVKKVVRPGQIAAKNVDGKTPRDVFLKEHKELREAAEKWMINTANSCMLVATLIATVVFAAAFTVPGGNGQDTGIPIFVRDTLFKIFAIADGVSLAFSTSSILSFLSILTSRFSMDDFLKSLPKKLILGLLFLFIAIITMMGAFVLAFFLIFKHRNVGFAISIAAVASLPILLFIWQLYLLIEMVRSTYLSFLLCCNKKSLFPSKSKFQRLKKLCCYFN</sequence>
<evidence type="ECO:0000259" key="4">
    <source>
        <dbReference type="Pfam" id="PF13962"/>
    </source>
</evidence>
<feature type="transmembrane region" description="Helical" evidence="3">
    <location>
        <begin position="676"/>
        <end position="700"/>
    </location>
</feature>
<dbReference type="EMBL" id="JARPOI010000017">
    <property type="protein sequence ID" value="KAJ9141276.1"/>
    <property type="molecule type" value="Genomic_DNA"/>
</dbReference>
<feature type="transmembrane region" description="Helical" evidence="3">
    <location>
        <begin position="601"/>
        <end position="624"/>
    </location>
</feature>
<protein>
    <recommendedName>
        <fullName evidence="4">PGG domain-containing protein</fullName>
    </recommendedName>
</protein>